<protein>
    <submittedName>
        <fullName evidence="1">Uncharacterized protein</fullName>
    </submittedName>
</protein>
<proteinExistence type="predicted"/>
<dbReference type="Proteomes" id="UP000032874">
    <property type="component" value="Unassembled WGS sequence"/>
</dbReference>
<dbReference type="EMBL" id="JQHM01000004">
    <property type="protein sequence ID" value="KFX04718.1"/>
    <property type="molecule type" value="Genomic_DNA"/>
</dbReference>
<dbReference type="AlphaFoldDB" id="A0A093U8Y2"/>
<comment type="caution">
    <text evidence="1">The sequence shown here is derived from an EMBL/GenBank/DDBJ whole genome shotgun (WGS) entry which is preliminary data.</text>
</comment>
<evidence type="ECO:0000313" key="1">
    <source>
        <dbReference type="EMBL" id="KFX04718.1"/>
    </source>
</evidence>
<accession>A0A093U8Y2</accession>
<sequence>MRVAVSTLIACGLWAATWGAHAGWYVVSSYEGHIGPYPVHFSLQKYSIDQDKNLLGSYFYDKYRAPIPLYGRFSETSLEICEIHTPQDYDKYIIQGVKSGIDTTHCPFKLTEIGEELRGEWSNGKARYDVNLRRVASFDDSEQPAKLDGQVDIPFWGQTATHSFIGVYQNSETGVVVEDIKAINKKSGNVDQLLKPDFQQCQFGFFMTPIYMNIENGVDNRSITLNCYSHGGGDILLEYRFDATSQHYDVVSE</sequence>
<dbReference type="RefSeq" id="WP_039324535.1">
    <property type="nucleotide sequence ID" value="NZ_JAODTE010000003.1"/>
</dbReference>
<evidence type="ECO:0000313" key="2">
    <source>
        <dbReference type="Proteomes" id="UP000032874"/>
    </source>
</evidence>
<gene>
    <name evidence="1" type="ORF">KP22_12555</name>
</gene>
<reference evidence="1 2" key="1">
    <citation type="submission" date="2014-08" db="EMBL/GenBank/DDBJ databases">
        <title>Genome sequences of NCPPB Pectobacterium isolates.</title>
        <authorList>
            <person name="Glover R.H."/>
            <person name="Sapp M."/>
            <person name="Elphinstone J."/>
        </authorList>
    </citation>
    <scope>NUCLEOTIDE SEQUENCE [LARGE SCALE GENOMIC DNA]</scope>
    <source>
        <strain evidence="1 2">NCPPB 2795</strain>
    </source>
</reference>
<dbReference type="eggNOG" id="ENOG5031EFQ">
    <property type="taxonomic scope" value="Bacteria"/>
</dbReference>
<name>A0A093U8Y2_9GAMM</name>
<organism evidence="1 2">
    <name type="scientific">Pectobacterium betavasculorum</name>
    <dbReference type="NCBI Taxonomy" id="55207"/>
    <lineage>
        <taxon>Bacteria</taxon>
        <taxon>Pseudomonadati</taxon>
        <taxon>Pseudomonadota</taxon>
        <taxon>Gammaproteobacteria</taxon>
        <taxon>Enterobacterales</taxon>
        <taxon>Pectobacteriaceae</taxon>
        <taxon>Pectobacterium</taxon>
    </lineage>
</organism>
<dbReference type="STRING" id="55207.KP22_12555"/>